<dbReference type="InterPro" id="IPR036170">
    <property type="entry name" value="YezG-like_sf"/>
</dbReference>
<dbReference type="RefSeq" id="WP_098512439.1">
    <property type="nucleotide sequence ID" value="NZ_JBIAKZ010000002.1"/>
</dbReference>
<reference evidence="2 3" key="1">
    <citation type="submission" date="2017-10" db="EMBL/GenBank/DDBJ databases">
        <title>Sequencing the genomes of 1000 actinobacteria strains.</title>
        <authorList>
            <person name="Klenk H.-P."/>
        </authorList>
    </citation>
    <scope>NUCLEOTIDE SEQUENCE [LARGE SCALE GENOMIC DNA]</scope>
    <source>
        <strain evidence="2 3">DSM 46092</strain>
    </source>
</reference>
<name>A0A2A9FCY3_9PSEU</name>
<dbReference type="Pfam" id="PF14021">
    <property type="entry name" value="TNT"/>
    <property type="match status" value="1"/>
</dbReference>
<feature type="domain" description="TNT" evidence="1">
    <location>
        <begin position="375"/>
        <end position="459"/>
    </location>
</feature>
<comment type="caution">
    <text evidence="2">The sequence shown here is derived from an EMBL/GenBank/DDBJ whole genome shotgun (WGS) entry which is preliminary data.</text>
</comment>
<dbReference type="InterPro" id="IPR025331">
    <property type="entry name" value="TNT"/>
</dbReference>
<dbReference type="GO" id="GO:0050135">
    <property type="term" value="F:NADP+ nucleosidase activity"/>
    <property type="evidence" value="ECO:0007669"/>
    <property type="project" value="InterPro"/>
</dbReference>
<sequence length="460" mass="50844">MESTLTESEQHTLLAEIGRLVRARQSAPSTPAGIGFAQLGDYLEVRPGNTEASTGIIERFAILRAGMYRHGRGTWLQARYVLSPDGSFGFDFYSDVDPSWITPPPASVYRDELATFPREDAYIPDWWRLRVGLPLAFEFRHARPASGATQRPALAPEERPLVLQYLEREAEVGAGHRTDGTWIWPAEVAGQLRRHGIPPEPAFLTHMREQGFQPPHVAPLLRRTAKADLTGRPRPRPEPAEVAPTAADLAAELETDPEPELTDEQLLAQLENRLDALGVWPQAYRIRAPEPGAWSLYRGGSGWLVTAPDGAAHQFPDLASAAQQLLGALLLYPARATGGRETPLETAKEVCDWPIQPTPGDPPLTLLRNKRLTRLGTGTVVLRFGEEPGNLVHQQEVRFATTSLPLERERVTTTFRLRRSLYVIIGVTVPWANLPGGAVAYVLPKPIAEHESDGSLERIE</sequence>
<dbReference type="SUPFAM" id="SSF160424">
    <property type="entry name" value="BH3703-like"/>
    <property type="match status" value="1"/>
</dbReference>
<dbReference type="AlphaFoldDB" id="A0A2A9FCY3"/>
<dbReference type="Proteomes" id="UP000243542">
    <property type="component" value="Unassembled WGS sequence"/>
</dbReference>
<accession>A0A2A9FCY3</accession>
<evidence type="ECO:0000313" key="3">
    <source>
        <dbReference type="Proteomes" id="UP000243542"/>
    </source>
</evidence>
<evidence type="ECO:0000313" key="2">
    <source>
        <dbReference type="EMBL" id="PFG48340.1"/>
    </source>
</evidence>
<gene>
    <name evidence="2" type="ORF">ATK36_3424</name>
</gene>
<evidence type="ECO:0000259" key="1">
    <source>
        <dbReference type="Pfam" id="PF14021"/>
    </source>
</evidence>
<proteinExistence type="predicted"/>
<dbReference type="EMBL" id="PDJK01000002">
    <property type="protein sequence ID" value="PFG48340.1"/>
    <property type="molecule type" value="Genomic_DNA"/>
</dbReference>
<protein>
    <submittedName>
        <fullName evidence="2">Uncharacterized protein DUF4237</fullName>
    </submittedName>
</protein>
<organism evidence="2 3">
    <name type="scientific">Amycolatopsis sulphurea</name>
    <dbReference type="NCBI Taxonomy" id="76022"/>
    <lineage>
        <taxon>Bacteria</taxon>
        <taxon>Bacillati</taxon>
        <taxon>Actinomycetota</taxon>
        <taxon>Actinomycetes</taxon>
        <taxon>Pseudonocardiales</taxon>
        <taxon>Pseudonocardiaceae</taxon>
        <taxon>Amycolatopsis</taxon>
    </lineage>
</organism>
<keyword evidence="3" id="KW-1185">Reference proteome</keyword>